<keyword evidence="6 9" id="KW-0547">Nucleotide-binding</keyword>
<dbReference type="GO" id="GO:0061710">
    <property type="term" value="F:L-threonylcarbamoyladenylate synthase"/>
    <property type="evidence" value="ECO:0007669"/>
    <property type="project" value="UniProtKB-EC"/>
</dbReference>
<evidence type="ECO:0000259" key="10">
    <source>
        <dbReference type="PROSITE" id="PS51163"/>
    </source>
</evidence>
<dbReference type="KEGG" id="slac:SKTS_35610"/>
<evidence type="ECO:0000256" key="2">
    <source>
        <dbReference type="ARBA" id="ARBA00022490"/>
    </source>
</evidence>
<dbReference type="InterPro" id="IPR017945">
    <property type="entry name" value="DHBP_synth_RibB-like_a/b_dom"/>
</dbReference>
<comment type="catalytic activity">
    <reaction evidence="8 9">
        <text>L-threonine + hydrogencarbonate + ATP = L-threonylcarbamoyladenylate + diphosphate + H2O</text>
        <dbReference type="Rhea" id="RHEA:36407"/>
        <dbReference type="ChEBI" id="CHEBI:15377"/>
        <dbReference type="ChEBI" id="CHEBI:17544"/>
        <dbReference type="ChEBI" id="CHEBI:30616"/>
        <dbReference type="ChEBI" id="CHEBI:33019"/>
        <dbReference type="ChEBI" id="CHEBI:57926"/>
        <dbReference type="ChEBI" id="CHEBI:73682"/>
        <dbReference type="EC" id="2.7.7.87"/>
    </reaction>
</comment>
<evidence type="ECO:0000256" key="9">
    <source>
        <dbReference type="HAMAP-Rule" id="MF_01852"/>
    </source>
</evidence>
<dbReference type="GO" id="GO:0005524">
    <property type="term" value="F:ATP binding"/>
    <property type="evidence" value="ECO:0007669"/>
    <property type="project" value="UniProtKB-UniRule"/>
</dbReference>
<dbReference type="InterPro" id="IPR023535">
    <property type="entry name" value="TC-AMP_synthase"/>
</dbReference>
<dbReference type="GO" id="GO:0003725">
    <property type="term" value="F:double-stranded RNA binding"/>
    <property type="evidence" value="ECO:0007669"/>
    <property type="project" value="InterPro"/>
</dbReference>
<dbReference type="InterPro" id="IPR050156">
    <property type="entry name" value="TC-AMP_synthase_SUA5"/>
</dbReference>
<dbReference type="EMBL" id="AP022853">
    <property type="protein sequence ID" value="BCB28675.1"/>
    <property type="molecule type" value="Genomic_DNA"/>
</dbReference>
<evidence type="ECO:0000256" key="5">
    <source>
        <dbReference type="ARBA" id="ARBA00022695"/>
    </source>
</evidence>
<dbReference type="PANTHER" id="PTHR17490">
    <property type="entry name" value="SUA5"/>
    <property type="match status" value="1"/>
</dbReference>
<dbReference type="Pfam" id="PF01300">
    <property type="entry name" value="Sua5_yciO_yrdC"/>
    <property type="match status" value="1"/>
</dbReference>
<comment type="subcellular location">
    <subcellularLocation>
        <location evidence="1 9">Cytoplasm</location>
    </subcellularLocation>
</comment>
<dbReference type="GO" id="GO:0005737">
    <property type="term" value="C:cytoplasm"/>
    <property type="evidence" value="ECO:0007669"/>
    <property type="project" value="UniProtKB-SubCell"/>
</dbReference>
<dbReference type="Gene3D" id="3.90.870.10">
    <property type="entry name" value="DHBP synthase"/>
    <property type="match status" value="1"/>
</dbReference>
<dbReference type="Proteomes" id="UP000502260">
    <property type="component" value="Chromosome"/>
</dbReference>
<comment type="function">
    <text evidence="9">Required for the formation of a threonylcarbamoyl group on adenosine at position 37 (t(6)A37) in tRNAs that read codons beginning with adenine. Catalyzes the conversion of L-threonine, HCO(3)(-)/CO(2) and ATP to give threonylcarbamoyl-AMP (TC-AMP) as the acyladenylate intermediate, with the release of diphosphate.</text>
</comment>
<keyword evidence="5 9" id="KW-0548">Nucleotidyltransferase</keyword>
<evidence type="ECO:0000313" key="11">
    <source>
        <dbReference type="EMBL" id="BCB28675.1"/>
    </source>
</evidence>
<dbReference type="GO" id="GO:0000049">
    <property type="term" value="F:tRNA binding"/>
    <property type="evidence" value="ECO:0007669"/>
    <property type="project" value="TreeGrafter"/>
</dbReference>
<evidence type="ECO:0000256" key="1">
    <source>
        <dbReference type="ARBA" id="ARBA00004496"/>
    </source>
</evidence>
<keyword evidence="4 9" id="KW-0819">tRNA processing</keyword>
<dbReference type="InterPro" id="IPR006070">
    <property type="entry name" value="Sua5-like_dom"/>
</dbReference>
<comment type="similarity">
    <text evidence="9">Belongs to the SUA5 family. TsaC subfamily.</text>
</comment>
<keyword evidence="12" id="KW-1185">Reference proteome</keyword>
<gene>
    <name evidence="9 11" type="primary">tsaC</name>
    <name evidence="11" type="ORF">SKTS_35610</name>
</gene>
<protein>
    <recommendedName>
        <fullName evidence="9">Threonylcarbamoyl-AMP synthase</fullName>
        <shortName evidence="9">TC-AMP synthase</shortName>
        <ecNumber evidence="9">2.7.7.87</ecNumber>
    </recommendedName>
    <alternativeName>
        <fullName evidence="9">L-threonylcarbamoyladenylate synthase</fullName>
    </alternativeName>
    <alternativeName>
        <fullName evidence="9">t(6)A37 threonylcarbamoyladenosine biosynthesis protein TsaC</fullName>
    </alternativeName>
    <alternativeName>
        <fullName evidence="9">tRNA threonylcarbamoyladenosine biosynthesis protein TsaC</fullName>
    </alternativeName>
</protein>
<dbReference type="GO" id="GO:0006450">
    <property type="term" value="P:regulation of translational fidelity"/>
    <property type="evidence" value="ECO:0007669"/>
    <property type="project" value="TreeGrafter"/>
</dbReference>
<keyword evidence="3 9" id="KW-0808">Transferase</keyword>
<dbReference type="RefSeq" id="WP_173068472.1">
    <property type="nucleotide sequence ID" value="NZ_AP022853.1"/>
</dbReference>
<name>A0A6F8VIS9_9PROT</name>
<proteinExistence type="inferred from homology"/>
<keyword evidence="2 9" id="KW-0963">Cytoplasm</keyword>
<dbReference type="FunFam" id="3.90.870.10:FF:000004">
    <property type="entry name" value="Threonylcarbamoyl-AMP synthase"/>
    <property type="match status" value="1"/>
</dbReference>
<dbReference type="PROSITE" id="PS51163">
    <property type="entry name" value="YRDC"/>
    <property type="match status" value="1"/>
</dbReference>
<evidence type="ECO:0000256" key="8">
    <source>
        <dbReference type="ARBA" id="ARBA00048366"/>
    </source>
</evidence>
<evidence type="ECO:0000313" key="12">
    <source>
        <dbReference type="Proteomes" id="UP000502260"/>
    </source>
</evidence>
<organism evidence="11 12">
    <name type="scientific">Sulfurimicrobium lacus</name>
    <dbReference type="NCBI Taxonomy" id="2715678"/>
    <lineage>
        <taxon>Bacteria</taxon>
        <taxon>Pseudomonadati</taxon>
        <taxon>Pseudomonadota</taxon>
        <taxon>Betaproteobacteria</taxon>
        <taxon>Nitrosomonadales</taxon>
        <taxon>Sulfuricellaceae</taxon>
        <taxon>Sulfurimicrobium</taxon>
    </lineage>
</organism>
<dbReference type="PANTHER" id="PTHR17490:SF18">
    <property type="entry name" value="THREONYLCARBAMOYL-AMP SYNTHASE"/>
    <property type="match status" value="1"/>
</dbReference>
<dbReference type="HAMAP" id="MF_01852">
    <property type="entry name" value="TsaC"/>
    <property type="match status" value="1"/>
</dbReference>
<evidence type="ECO:0000256" key="6">
    <source>
        <dbReference type="ARBA" id="ARBA00022741"/>
    </source>
</evidence>
<keyword evidence="7 9" id="KW-0067">ATP-binding</keyword>
<dbReference type="GO" id="GO:0002949">
    <property type="term" value="P:tRNA threonylcarbamoyladenosine modification"/>
    <property type="evidence" value="ECO:0007669"/>
    <property type="project" value="UniProtKB-UniRule"/>
</dbReference>
<reference evidence="12" key="1">
    <citation type="submission" date="2020-03" db="EMBL/GenBank/DDBJ databases">
        <title>Complete genome sequence of sulfur-oxidizing bacterium skT11.</title>
        <authorList>
            <person name="Kanda M."/>
            <person name="Kojima H."/>
            <person name="Fukui M."/>
        </authorList>
    </citation>
    <scope>NUCLEOTIDE SEQUENCE [LARGE SCALE GENOMIC DNA]</scope>
    <source>
        <strain evidence="12">skT11</strain>
    </source>
</reference>
<dbReference type="SUPFAM" id="SSF55821">
    <property type="entry name" value="YrdC/RibB"/>
    <property type="match status" value="1"/>
</dbReference>
<accession>A0A6F8VIS9</accession>
<dbReference type="EC" id="2.7.7.87" evidence="9"/>
<dbReference type="AlphaFoldDB" id="A0A6F8VIS9"/>
<evidence type="ECO:0000256" key="7">
    <source>
        <dbReference type="ARBA" id="ARBA00022840"/>
    </source>
</evidence>
<feature type="domain" description="YrdC-like" evidence="10">
    <location>
        <begin position="13"/>
        <end position="193"/>
    </location>
</feature>
<evidence type="ECO:0000256" key="4">
    <source>
        <dbReference type="ARBA" id="ARBA00022694"/>
    </source>
</evidence>
<evidence type="ECO:0000256" key="3">
    <source>
        <dbReference type="ARBA" id="ARBA00022679"/>
    </source>
</evidence>
<sequence>MSRFSAATAVLTAALVRKLRAHVKQGGVIAYPTESCYGLGCDPRNRRAVMKLLRLKGRPQHKGLILIGADFGQLQPYAASLSAEQWRTVAPSWPGPVTWLLPAAHATPAWLRGGHQSIAVRVSAHPLAARLCQTLGMALVSTSANRSGLKPARSYASCFTSFGNDALVVPGLIGRRRRPSTIMDLASGGVMRK</sequence>